<accession>A0ABY7U4Y1</accession>
<keyword evidence="1" id="KW-1133">Transmembrane helix</keyword>
<proteinExistence type="predicted"/>
<keyword evidence="2" id="KW-0614">Plasmid</keyword>
<evidence type="ECO:0000313" key="2">
    <source>
        <dbReference type="EMBL" id="WCT79871.1"/>
    </source>
</evidence>
<keyword evidence="1" id="KW-0472">Membrane</keyword>
<sequence>MEFLLEIIIQFLGEVLLQILAESLFEGGLECIGQLFERRPNRLVASIAYVLLGTMAGIVSLWIMPHSLITGHTARIVGTIVIPLLCAAAMVPISRWLGRRGAQRAAAIRFLYAFLFAFAMTLVRFRGLP</sequence>
<evidence type="ECO:0000256" key="1">
    <source>
        <dbReference type="SAM" id="Phobius"/>
    </source>
</evidence>
<feature type="transmembrane region" description="Helical" evidence="1">
    <location>
        <begin position="43"/>
        <end position="64"/>
    </location>
</feature>
<dbReference type="EMBL" id="CP117418">
    <property type="protein sequence ID" value="WCT79871.1"/>
    <property type="molecule type" value="Genomic_DNA"/>
</dbReference>
<reference evidence="2 3" key="1">
    <citation type="submission" date="2023-02" db="EMBL/GenBank/DDBJ databases">
        <title>Genome sequence of Novosphingobium humi KACC 19094.</title>
        <authorList>
            <person name="Kim S."/>
            <person name="Heo J."/>
            <person name="Kwon S.-W."/>
        </authorList>
    </citation>
    <scope>NUCLEOTIDE SEQUENCE [LARGE SCALE GENOMIC DNA]</scope>
    <source>
        <strain evidence="2 3">KACC 19094</strain>
        <plasmid evidence="2 3">unnamed1</plasmid>
    </source>
</reference>
<keyword evidence="3" id="KW-1185">Reference proteome</keyword>
<organism evidence="2 3">
    <name type="scientific">Novosphingobium humi</name>
    <dbReference type="NCBI Taxonomy" id="2282397"/>
    <lineage>
        <taxon>Bacteria</taxon>
        <taxon>Pseudomonadati</taxon>
        <taxon>Pseudomonadota</taxon>
        <taxon>Alphaproteobacteria</taxon>
        <taxon>Sphingomonadales</taxon>
        <taxon>Sphingomonadaceae</taxon>
        <taxon>Novosphingobium</taxon>
    </lineage>
</organism>
<feature type="transmembrane region" description="Helical" evidence="1">
    <location>
        <begin position="106"/>
        <end position="125"/>
    </location>
</feature>
<dbReference type="RefSeq" id="WP_273620143.1">
    <property type="nucleotide sequence ID" value="NZ_CP103869.1"/>
</dbReference>
<name>A0ABY7U4Y1_9SPHN</name>
<gene>
    <name evidence="2" type="ORF">PQ457_17560</name>
</gene>
<feature type="transmembrane region" description="Helical" evidence="1">
    <location>
        <begin position="76"/>
        <end position="94"/>
    </location>
</feature>
<evidence type="ECO:0008006" key="4">
    <source>
        <dbReference type="Google" id="ProtNLM"/>
    </source>
</evidence>
<protein>
    <recommendedName>
        <fullName evidence="4">GDT1 family protein</fullName>
    </recommendedName>
</protein>
<keyword evidence="1" id="KW-0812">Transmembrane</keyword>
<geneLocation type="plasmid" evidence="2 3">
    <name>unnamed1</name>
</geneLocation>
<evidence type="ECO:0000313" key="3">
    <source>
        <dbReference type="Proteomes" id="UP001218231"/>
    </source>
</evidence>
<dbReference type="Proteomes" id="UP001218231">
    <property type="component" value="Plasmid unnamed1"/>
</dbReference>